<feature type="signal peptide" evidence="1">
    <location>
        <begin position="1"/>
        <end position="27"/>
    </location>
</feature>
<protein>
    <submittedName>
        <fullName evidence="3">S-layer homology domain-containing protein</fullName>
    </submittedName>
</protein>
<feature type="domain" description="SLH" evidence="2">
    <location>
        <begin position="59"/>
        <end position="123"/>
    </location>
</feature>
<dbReference type="InterPro" id="IPR051465">
    <property type="entry name" value="Cell_Envelope_Struct_Comp"/>
</dbReference>
<keyword evidence="1" id="KW-0732">Signal</keyword>
<dbReference type="InterPro" id="IPR001119">
    <property type="entry name" value="SLH_dom"/>
</dbReference>
<sequence length="408" mass="44561">MSKAFKKTVISGLTLAMVLGGSTAAFADGKGKGHDKDRDNRDTIEKKVNFDKDVNINIKLTFDDLKGKDVEWAQRYIASLASKRVFEGYEDGTFQPRKTISRIEAITAAVRLMGLRDQAESADAKAANLNFKDADKLKQKYPWATGYVSVALQNDLFTETDDMIQPEKEADRLWATTLLVKAMKLQNEAKAKMNAKLPFRDADKISAGSVGYVAVAIEKNLIDGYEDNTFRPNKPVTRAELAALLDRTGSQLPDRASVKGTVNGTLNNNLLPVKLQNNEVLNVELDSNVFVFRSGSRVAPGDLRTGDQVLIRTYGGKAIYVEVLNTTGDPQQQTDFTVTGTLNSYTLNSKGGLATVSINQNVNGGGVQTAVYSIASEVYISGDVSQLTAGRTLELRGKNQLVHTIIIR</sequence>
<comment type="caution">
    <text evidence="3">The sequence shown here is derived from an EMBL/GenBank/DDBJ whole genome shotgun (WGS) entry which is preliminary data.</text>
</comment>
<dbReference type="PANTHER" id="PTHR43308">
    <property type="entry name" value="OUTER MEMBRANE PROTEIN ALPHA-RELATED"/>
    <property type="match status" value="1"/>
</dbReference>
<accession>A0ABV4UTZ4</accession>
<keyword evidence="4" id="KW-1185">Reference proteome</keyword>
<organism evidence="3 4">
    <name type="scientific">Paenibacillus oleatilyticus</name>
    <dbReference type="NCBI Taxonomy" id="2594886"/>
    <lineage>
        <taxon>Bacteria</taxon>
        <taxon>Bacillati</taxon>
        <taxon>Bacillota</taxon>
        <taxon>Bacilli</taxon>
        <taxon>Bacillales</taxon>
        <taxon>Paenibacillaceae</taxon>
        <taxon>Paenibacillus</taxon>
    </lineage>
</organism>
<reference evidence="3 4" key="1">
    <citation type="submission" date="2024-09" db="EMBL/GenBank/DDBJ databases">
        <authorList>
            <person name="Makale K.P.P."/>
            <person name="Makhzoum A."/>
            <person name="Rantong G."/>
            <person name="Rahube T.O."/>
        </authorList>
    </citation>
    <scope>NUCLEOTIDE SEQUENCE [LARGE SCALE GENOMIC DNA]</scope>
    <source>
        <strain evidence="3 4">KM_D13</strain>
    </source>
</reference>
<dbReference type="PROSITE" id="PS51272">
    <property type="entry name" value="SLH"/>
    <property type="match status" value="2"/>
</dbReference>
<proteinExistence type="predicted"/>
<gene>
    <name evidence="3" type="ORF">ACEU3E_03885</name>
</gene>
<evidence type="ECO:0000256" key="1">
    <source>
        <dbReference type="SAM" id="SignalP"/>
    </source>
</evidence>
<dbReference type="Proteomes" id="UP001575622">
    <property type="component" value="Unassembled WGS sequence"/>
</dbReference>
<name>A0ABV4UTZ4_9BACL</name>
<evidence type="ECO:0000313" key="4">
    <source>
        <dbReference type="Proteomes" id="UP001575622"/>
    </source>
</evidence>
<dbReference type="RefSeq" id="WP_373948744.1">
    <property type="nucleotide sequence ID" value="NZ_JBHDLN010000002.1"/>
</dbReference>
<dbReference type="EMBL" id="JBHDLN010000002">
    <property type="protein sequence ID" value="MFB0841297.1"/>
    <property type="molecule type" value="Genomic_DNA"/>
</dbReference>
<evidence type="ECO:0000313" key="3">
    <source>
        <dbReference type="EMBL" id="MFB0841297.1"/>
    </source>
</evidence>
<evidence type="ECO:0000259" key="2">
    <source>
        <dbReference type="PROSITE" id="PS51272"/>
    </source>
</evidence>
<feature type="domain" description="SLH" evidence="2">
    <location>
        <begin position="196"/>
        <end position="259"/>
    </location>
</feature>
<feature type="chain" id="PRO_5045690292" evidence="1">
    <location>
        <begin position="28"/>
        <end position="408"/>
    </location>
</feature>
<dbReference type="Pfam" id="PF00395">
    <property type="entry name" value="SLH"/>
    <property type="match status" value="2"/>
</dbReference>